<dbReference type="EMBL" id="CP042435">
    <property type="protein sequence ID" value="QEC70143.1"/>
    <property type="molecule type" value="Genomic_DNA"/>
</dbReference>
<feature type="transmembrane region" description="Helical" evidence="2">
    <location>
        <begin position="155"/>
        <end position="173"/>
    </location>
</feature>
<dbReference type="Gene3D" id="3.30.565.10">
    <property type="entry name" value="Histidine kinase-like ATPase, C-terminal domain"/>
    <property type="match status" value="1"/>
</dbReference>
<gene>
    <name evidence="4" type="ORF">FRZ67_05485</name>
</gene>
<organism evidence="4 5">
    <name type="scientific">Panacibacter ginsenosidivorans</name>
    <dbReference type="NCBI Taxonomy" id="1813871"/>
    <lineage>
        <taxon>Bacteria</taxon>
        <taxon>Pseudomonadati</taxon>
        <taxon>Bacteroidota</taxon>
        <taxon>Chitinophagia</taxon>
        <taxon>Chitinophagales</taxon>
        <taxon>Chitinophagaceae</taxon>
        <taxon>Panacibacter</taxon>
    </lineage>
</organism>
<dbReference type="Pfam" id="PF06580">
    <property type="entry name" value="His_kinase"/>
    <property type="match status" value="1"/>
</dbReference>
<evidence type="ECO:0000313" key="4">
    <source>
        <dbReference type="EMBL" id="QEC70143.1"/>
    </source>
</evidence>
<dbReference type="InterPro" id="IPR050640">
    <property type="entry name" value="Bact_2-comp_sensor_kinase"/>
</dbReference>
<protein>
    <submittedName>
        <fullName evidence="4">GHKL domain-containing protein</fullName>
    </submittedName>
</protein>
<evidence type="ECO:0000313" key="5">
    <source>
        <dbReference type="Proteomes" id="UP000321533"/>
    </source>
</evidence>
<dbReference type="InterPro" id="IPR036890">
    <property type="entry name" value="HATPase_C_sf"/>
</dbReference>
<dbReference type="PANTHER" id="PTHR34220:SF7">
    <property type="entry name" value="SENSOR HISTIDINE KINASE YPDA"/>
    <property type="match status" value="1"/>
</dbReference>
<dbReference type="OrthoDB" id="9792992at2"/>
<dbReference type="GO" id="GO:0000155">
    <property type="term" value="F:phosphorelay sensor kinase activity"/>
    <property type="evidence" value="ECO:0007669"/>
    <property type="project" value="InterPro"/>
</dbReference>
<evidence type="ECO:0000256" key="2">
    <source>
        <dbReference type="SAM" id="Phobius"/>
    </source>
</evidence>
<evidence type="ECO:0000259" key="3">
    <source>
        <dbReference type="Pfam" id="PF06580"/>
    </source>
</evidence>
<keyword evidence="1" id="KW-0175">Coiled coil</keyword>
<feature type="transmembrane region" description="Helical" evidence="2">
    <location>
        <begin position="246"/>
        <end position="268"/>
    </location>
</feature>
<dbReference type="PANTHER" id="PTHR34220">
    <property type="entry name" value="SENSOR HISTIDINE KINASE YPDA"/>
    <property type="match status" value="1"/>
</dbReference>
<keyword evidence="5" id="KW-1185">Reference proteome</keyword>
<keyword evidence="2" id="KW-1133">Transmembrane helix</keyword>
<feature type="transmembrane region" description="Helical" evidence="2">
    <location>
        <begin position="220"/>
        <end position="240"/>
    </location>
</feature>
<feature type="transmembrane region" description="Helical" evidence="2">
    <location>
        <begin position="185"/>
        <end position="208"/>
    </location>
</feature>
<feature type="transmembrane region" description="Helical" evidence="2">
    <location>
        <begin position="28"/>
        <end position="49"/>
    </location>
</feature>
<dbReference type="GO" id="GO:0016020">
    <property type="term" value="C:membrane"/>
    <property type="evidence" value="ECO:0007669"/>
    <property type="project" value="InterPro"/>
</dbReference>
<feature type="coiled-coil region" evidence="1">
    <location>
        <begin position="269"/>
        <end position="296"/>
    </location>
</feature>
<keyword evidence="2" id="KW-0812">Transmembrane</keyword>
<feature type="transmembrane region" description="Helical" evidence="2">
    <location>
        <begin position="69"/>
        <end position="90"/>
    </location>
</feature>
<keyword evidence="2" id="KW-0472">Membrane</keyword>
<dbReference type="AlphaFoldDB" id="A0A5B8VG64"/>
<accession>A0A5B8VG64</accession>
<dbReference type="SUPFAM" id="SSF55874">
    <property type="entry name" value="ATPase domain of HSP90 chaperone/DNA topoisomerase II/histidine kinase"/>
    <property type="match status" value="1"/>
</dbReference>
<name>A0A5B8VG64_9BACT</name>
<feature type="domain" description="Signal transduction histidine kinase internal region" evidence="3">
    <location>
        <begin position="288"/>
        <end position="365"/>
    </location>
</feature>
<feature type="transmembrane region" description="Helical" evidence="2">
    <location>
        <begin position="115"/>
        <end position="135"/>
    </location>
</feature>
<dbReference type="InterPro" id="IPR010559">
    <property type="entry name" value="Sig_transdc_His_kin_internal"/>
</dbReference>
<dbReference type="Proteomes" id="UP000321533">
    <property type="component" value="Chromosome"/>
</dbReference>
<proteinExistence type="predicted"/>
<evidence type="ECO:0000256" key="1">
    <source>
        <dbReference type="SAM" id="Coils"/>
    </source>
</evidence>
<dbReference type="KEGG" id="pgin:FRZ67_05485"/>
<reference evidence="4 5" key="1">
    <citation type="journal article" date="2016" name="Int. J. Syst. Evol. Microbiol.">
        <title>Panacibacter ginsenosidivorans gen. nov., sp. nov., with ginsenoside converting activity isolated from soil of a ginseng field.</title>
        <authorList>
            <person name="Siddiqi M.Z."/>
            <person name="Muhammad Shafi S."/>
            <person name="Choi K.D."/>
            <person name="Im W.T."/>
        </authorList>
    </citation>
    <scope>NUCLEOTIDE SEQUENCE [LARGE SCALE GENOMIC DNA]</scope>
    <source>
        <strain evidence="4 5">Gsoil1550</strain>
    </source>
</reference>
<sequence length="480" mass="55902">MWYVMHHQNQLQTPFNETNTPFNLYRNVIIPDISGGLMLYLVYLLLNLYTLPLIKSIREKKSYRYAGPVLQISISIIILGFVINIAEYYVRQWQFNYPEFSIFFDKNNPKSQMNIAGNFFVAAAIIVAYLLYQFIREYIISILERSKQKAYNISVCNKVTVFVFTIFAVHFFLTTFEFFQERDEFAKYIFVVSSMFAIFVSNVYWLFPLKGNDSFFSSRILIRLLSTSFVYAVPLTVLVHENGPLAMLYSWALQLFIVTPLTWIYFTYNKESILRLRTAEKELEQSKADLQFLRSQVNPHFLFNTLNTLYGTALQENAERTAEGIQMLGDMMRFMLHENNRDFINMQKETGYLKNYIALQKLRIATSNDIAITDNIETAQCNHMIAPMVLIPLVENAFKHGISLQERSWINIQLVCNETSIVFEVSNSVHVKQAADTEKDKSGIGLNNVRERLKHIYPGRFDFLITGKENEFTVKLSITP</sequence>